<evidence type="ECO:0000256" key="1">
    <source>
        <dbReference type="ARBA" id="ARBA00004236"/>
    </source>
</evidence>
<evidence type="ECO:0000256" key="7">
    <source>
        <dbReference type="ARBA" id="ARBA00022777"/>
    </source>
</evidence>
<dbReference type="InterPro" id="IPR001245">
    <property type="entry name" value="Ser-Thr/Tyr_kinase_cat_dom"/>
</dbReference>
<dbReference type="InterPro" id="IPR008271">
    <property type="entry name" value="Ser/Thr_kinase_AS"/>
</dbReference>
<dbReference type="Proteomes" id="UP001054889">
    <property type="component" value="Unassembled WGS sequence"/>
</dbReference>
<feature type="domain" description="Protein kinase" evidence="10">
    <location>
        <begin position="83"/>
        <end position="326"/>
    </location>
</feature>
<dbReference type="GO" id="GO:0005886">
    <property type="term" value="C:plasma membrane"/>
    <property type="evidence" value="ECO:0007669"/>
    <property type="project" value="UniProtKB-SubCell"/>
</dbReference>
<comment type="subcellular location">
    <subcellularLocation>
        <location evidence="1">Cell membrane</location>
    </subcellularLocation>
</comment>
<comment type="caution">
    <text evidence="11">The sequence shown here is derived from an EMBL/GenBank/DDBJ whole genome shotgun (WGS) entry which is preliminary data.</text>
</comment>
<evidence type="ECO:0000256" key="5">
    <source>
        <dbReference type="ARBA" id="ARBA00022679"/>
    </source>
</evidence>
<dbReference type="InterPro" id="IPR000719">
    <property type="entry name" value="Prot_kinase_dom"/>
</dbReference>
<protein>
    <recommendedName>
        <fullName evidence="10">Protein kinase domain-containing protein</fullName>
    </recommendedName>
</protein>
<dbReference type="EMBL" id="BQKI01000001">
    <property type="protein sequence ID" value="GJM85095.1"/>
    <property type="molecule type" value="Genomic_DNA"/>
</dbReference>
<keyword evidence="5" id="KW-0808">Transferase</keyword>
<keyword evidence="7" id="KW-0418">Kinase</keyword>
<dbReference type="InterPro" id="IPR011009">
    <property type="entry name" value="Kinase-like_dom_sf"/>
</dbReference>
<sequence>MGCFSCFDSPADEQLNPKLGSGVGAGGGCGGSSSAAAPYGAGAGGRHGDRGYPRTCSRRPWWRRVLRSSPQQLKKAKAKSNALAREASAPKDANGNVISAQTFTFRELATARQGTSGQSASWVVAIKQLNRDGLQGNREFLVEVLMLSLLHHDNLVSLIGYCADGEQQRLLVYEYMPFGSLEDHLHDLPPDKEALDWNTRMKIAAGAAKGLEYLHDKASPPVIYRDFKSSNILLAEGFHPKLSDFGLAKLGPVGDKSHVSTRVMGTYGYCAPEYAMTGQLTVKSDVYSFGVVLLELITGRRAIDSTRPHGEQNLVSWVSDALIIIC</sequence>
<keyword evidence="8" id="KW-0067">ATP-binding</keyword>
<reference evidence="11" key="1">
    <citation type="journal article" date="2018" name="DNA Res.">
        <title>Multiple hybrid de novo genome assembly of finger millet, an orphan allotetraploid crop.</title>
        <authorList>
            <person name="Hatakeyama M."/>
            <person name="Aluri S."/>
            <person name="Balachadran M.T."/>
            <person name="Sivarajan S.R."/>
            <person name="Patrignani A."/>
            <person name="Gruter S."/>
            <person name="Poveda L."/>
            <person name="Shimizu-Inatsugi R."/>
            <person name="Baeten J."/>
            <person name="Francoijs K.J."/>
            <person name="Nataraja K.N."/>
            <person name="Reddy Y.A.N."/>
            <person name="Phadnis S."/>
            <person name="Ravikumar R.L."/>
            <person name="Schlapbach R."/>
            <person name="Sreeman S.M."/>
            <person name="Shimizu K.K."/>
        </authorList>
    </citation>
    <scope>NUCLEOTIDE SEQUENCE</scope>
</reference>
<dbReference type="Pfam" id="PF07714">
    <property type="entry name" value="PK_Tyr_Ser-Thr"/>
    <property type="match status" value="1"/>
</dbReference>
<evidence type="ECO:0000313" key="12">
    <source>
        <dbReference type="Proteomes" id="UP001054889"/>
    </source>
</evidence>
<evidence type="ECO:0000313" key="11">
    <source>
        <dbReference type="EMBL" id="GJM85095.1"/>
    </source>
</evidence>
<dbReference type="FunFam" id="1.10.510.10:FF:000032">
    <property type="entry name" value="Serine/threonine-protein kinase PBS1"/>
    <property type="match status" value="1"/>
</dbReference>
<keyword evidence="3" id="KW-1003">Cell membrane</keyword>
<keyword evidence="12" id="KW-1185">Reference proteome</keyword>
<evidence type="ECO:0000256" key="9">
    <source>
        <dbReference type="ARBA" id="ARBA00023136"/>
    </source>
</evidence>
<comment type="similarity">
    <text evidence="2">Belongs to the protein kinase superfamily. Ser/Thr protein kinase family.</text>
</comment>
<reference evidence="11" key="2">
    <citation type="submission" date="2021-12" db="EMBL/GenBank/DDBJ databases">
        <title>Resequencing data analysis of finger millet.</title>
        <authorList>
            <person name="Hatakeyama M."/>
            <person name="Aluri S."/>
            <person name="Balachadran M.T."/>
            <person name="Sivarajan S.R."/>
            <person name="Poveda L."/>
            <person name="Shimizu-Inatsugi R."/>
            <person name="Schlapbach R."/>
            <person name="Sreeman S.M."/>
            <person name="Shimizu K.K."/>
        </authorList>
    </citation>
    <scope>NUCLEOTIDE SEQUENCE</scope>
</reference>
<keyword evidence="9" id="KW-0472">Membrane</keyword>
<dbReference type="Gene3D" id="3.30.200.20">
    <property type="entry name" value="Phosphorylase Kinase, domain 1"/>
    <property type="match status" value="1"/>
</dbReference>
<dbReference type="GO" id="GO:0004674">
    <property type="term" value="F:protein serine/threonine kinase activity"/>
    <property type="evidence" value="ECO:0007669"/>
    <property type="project" value="UniProtKB-KW"/>
</dbReference>
<organism evidence="11 12">
    <name type="scientific">Eleusine coracana subsp. coracana</name>
    <dbReference type="NCBI Taxonomy" id="191504"/>
    <lineage>
        <taxon>Eukaryota</taxon>
        <taxon>Viridiplantae</taxon>
        <taxon>Streptophyta</taxon>
        <taxon>Embryophyta</taxon>
        <taxon>Tracheophyta</taxon>
        <taxon>Spermatophyta</taxon>
        <taxon>Magnoliopsida</taxon>
        <taxon>Liliopsida</taxon>
        <taxon>Poales</taxon>
        <taxon>Poaceae</taxon>
        <taxon>PACMAD clade</taxon>
        <taxon>Chloridoideae</taxon>
        <taxon>Cynodonteae</taxon>
        <taxon>Eleusininae</taxon>
        <taxon>Eleusine</taxon>
    </lineage>
</organism>
<dbReference type="PROSITE" id="PS50011">
    <property type="entry name" value="PROTEIN_KINASE_DOM"/>
    <property type="match status" value="1"/>
</dbReference>
<evidence type="ECO:0000256" key="2">
    <source>
        <dbReference type="ARBA" id="ARBA00008684"/>
    </source>
</evidence>
<dbReference type="GO" id="GO:0005524">
    <property type="term" value="F:ATP binding"/>
    <property type="evidence" value="ECO:0007669"/>
    <property type="project" value="UniProtKB-KW"/>
</dbReference>
<dbReference type="SUPFAM" id="SSF56112">
    <property type="entry name" value="Protein kinase-like (PK-like)"/>
    <property type="match status" value="1"/>
</dbReference>
<keyword evidence="4" id="KW-0723">Serine/threonine-protein kinase</keyword>
<dbReference type="Gene3D" id="1.10.510.10">
    <property type="entry name" value="Transferase(Phosphotransferase) domain 1"/>
    <property type="match status" value="1"/>
</dbReference>
<keyword evidence="6" id="KW-0547">Nucleotide-binding</keyword>
<accession>A0AAV5BFA8</accession>
<dbReference type="PANTHER" id="PTHR47985">
    <property type="entry name" value="OS07G0668900 PROTEIN"/>
    <property type="match status" value="1"/>
</dbReference>
<evidence type="ECO:0000256" key="8">
    <source>
        <dbReference type="ARBA" id="ARBA00022840"/>
    </source>
</evidence>
<dbReference type="AlphaFoldDB" id="A0AAV5BFA8"/>
<dbReference type="PANTHER" id="PTHR47985:SF44">
    <property type="entry name" value="SERINE_THREONINE-PROTEIN KINASE PBS1"/>
    <property type="match status" value="1"/>
</dbReference>
<gene>
    <name evidence="11" type="primary">ga00829</name>
    <name evidence="11" type="ORF">PR202_ga00829</name>
</gene>
<evidence type="ECO:0000256" key="3">
    <source>
        <dbReference type="ARBA" id="ARBA00022475"/>
    </source>
</evidence>
<evidence type="ECO:0000256" key="4">
    <source>
        <dbReference type="ARBA" id="ARBA00022527"/>
    </source>
</evidence>
<name>A0AAV5BFA8_ELECO</name>
<evidence type="ECO:0000259" key="10">
    <source>
        <dbReference type="PROSITE" id="PS50011"/>
    </source>
</evidence>
<proteinExistence type="inferred from homology"/>
<evidence type="ECO:0000256" key="6">
    <source>
        <dbReference type="ARBA" id="ARBA00022741"/>
    </source>
</evidence>
<dbReference type="PROSITE" id="PS00108">
    <property type="entry name" value="PROTEIN_KINASE_ST"/>
    <property type="match status" value="1"/>
</dbReference>